<dbReference type="Proteomes" id="UP001565368">
    <property type="component" value="Unassembled WGS sequence"/>
</dbReference>
<dbReference type="SUPFAM" id="SSF57850">
    <property type="entry name" value="RING/U-box"/>
    <property type="match status" value="1"/>
</dbReference>
<dbReference type="PANTHER" id="PTHR46569:SF1">
    <property type="entry name" value="E3 UBIQUITIN-PROTEIN LIGASE RFWD3-RELATED"/>
    <property type="match status" value="1"/>
</dbReference>
<dbReference type="InterPro" id="IPR052639">
    <property type="entry name" value="TRAIP_ubiq-protein_ligase"/>
</dbReference>
<keyword evidence="6" id="KW-1185">Reference proteome</keyword>
<dbReference type="Gene3D" id="3.30.40.10">
    <property type="entry name" value="Zinc/RING finger domain, C3HC4 (zinc finger)"/>
    <property type="match status" value="1"/>
</dbReference>
<feature type="coiled-coil region" evidence="2">
    <location>
        <begin position="246"/>
        <end position="350"/>
    </location>
</feature>
<feature type="region of interest" description="Disordered" evidence="3">
    <location>
        <begin position="351"/>
        <end position="404"/>
    </location>
</feature>
<proteinExistence type="predicted"/>
<evidence type="ECO:0000256" key="1">
    <source>
        <dbReference type="PROSITE-ProRule" id="PRU00175"/>
    </source>
</evidence>
<evidence type="ECO:0000259" key="4">
    <source>
        <dbReference type="PROSITE" id="PS50089"/>
    </source>
</evidence>
<evidence type="ECO:0000256" key="3">
    <source>
        <dbReference type="SAM" id="MobiDB-lite"/>
    </source>
</evidence>
<dbReference type="SMART" id="SM00184">
    <property type="entry name" value="RING"/>
    <property type="match status" value="1"/>
</dbReference>
<dbReference type="EMBL" id="JBBXJM010000005">
    <property type="protein sequence ID" value="KAL1407595.1"/>
    <property type="molecule type" value="Genomic_DNA"/>
</dbReference>
<dbReference type="PANTHER" id="PTHR46569">
    <property type="entry name" value="E3 UBIQUITIN-PROTEIN LIGASE TRAIP"/>
    <property type="match status" value="1"/>
</dbReference>
<comment type="caution">
    <text evidence="5">The sequence shown here is derived from an EMBL/GenBank/DDBJ whole genome shotgun (WGS) entry which is preliminary data.</text>
</comment>
<evidence type="ECO:0000313" key="5">
    <source>
        <dbReference type="EMBL" id="KAL1407595.1"/>
    </source>
</evidence>
<feature type="domain" description="RING-type" evidence="4">
    <location>
        <begin position="10"/>
        <end position="83"/>
    </location>
</feature>
<feature type="region of interest" description="Disordered" evidence="3">
    <location>
        <begin position="423"/>
        <end position="524"/>
    </location>
</feature>
<organism evidence="5 6">
    <name type="scientific">Vanrija albida</name>
    <dbReference type="NCBI Taxonomy" id="181172"/>
    <lineage>
        <taxon>Eukaryota</taxon>
        <taxon>Fungi</taxon>
        <taxon>Dikarya</taxon>
        <taxon>Basidiomycota</taxon>
        <taxon>Agaricomycotina</taxon>
        <taxon>Tremellomycetes</taxon>
        <taxon>Trichosporonales</taxon>
        <taxon>Trichosporonaceae</taxon>
        <taxon>Vanrija</taxon>
    </lineage>
</organism>
<dbReference type="InterPro" id="IPR001841">
    <property type="entry name" value="Znf_RING"/>
</dbReference>
<dbReference type="RefSeq" id="XP_069207539.1">
    <property type="nucleotide sequence ID" value="XM_069355468.1"/>
</dbReference>
<dbReference type="GeneID" id="95988071"/>
<sequence>MRPRLEDVACAICMDSLFTAKDDLDEVLPVAAPDCGHVLHEKCLLSWFDSQIQAFLATARERGWDGDGDPGPNDAPVECPQCRTEVYGDDDGKPLIHRLYVNFEGASSTQQHSSPMGPRASQHWGNPVEREALSLARRAKGAAEELGELGARSSVEDINGTAGRVQKLQEDMLSAKASQAFKKYIGGLTVAINSLRDRLETDPTIPGLQAEMARLKAARTSADQRASRMETIGIPQAHQAGVMDERKRAERVVRQAQMERDAIQREVDKEKVARESYRRAAEEREAELRRLLDKANASLQQAKTQNDDLRKTVVERTGSLKIARSKLEARRGLKDRLAGLEEENARLQQALKRPPRPLPGPSFSTPPQQPGYDDEDDLGMAGTPSPIAFTYSKPTHLRPTPDDSLLVEEPFDAALGLDFGTKTKSRSTTARSFKMDLDNGLVKDKEKRSKSKYFDKAPPRPRSPSPSPAPSPKVLIPDSSPLRRPSPKRAARAERYSPVSRPVRHGTSTADAIELSPSPVRAGPLRTIKRDNARQPNFLQDAGLVDAHGRPRKTLATGVRVRPGKL</sequence>
<evidence type="ECO:0000313" key="6">
    <source>
        <dbReference type="Proteomes" id="UP001565368"/>
    </source>
</evidence>
<gene>
    <name evidence="5" type="ORF">Q8F55_007028</name>
</gene>
<dbReference type="PROSITE" id="PS50089">
    <property type="entry name" value="ZF_RING_2"/>
    <property type="match status" value="1"/>
</dbReference>
<name>A0ABR3PYM6_9TREE</name>
<evidence type="ECO:0000256" key="2">
    <source>
        <dbReference type="SAM" id="Coils"/>
    </source>
</evidence>
<keyword evidence="1" id="KW-0862">Zinc</keyword>
<dbReference type="InterPro" id="IPR013083">
    <property type="entry name" value="Znf_RING/FYVE/PHD"/>
</dbReference>
<keyword evidence="1" id="KW-0479">Metal-binding</keyword>
<reference evidence="5 6" key="1">
    <citation type="submission" date="2023-08" db="EMBL/GenBank/DDBJ databases">
        <title>Annotated Genome Sequence of Vanrija albida AlHP1.</title>
        <authorList>
            <person name="Herzog R."/>
        </authorList>
    </citation>
    <scope>NUCLEOTIDE SEQUENCE [LARGE SCALE GENOMIC DNA]</scope>
    <source>
        <strain evidence="5 6">AlHP1</strain>
    </source>
</reference>
<protein>
    <recommendedName>
        <fullName evidence="4">RING-type domain-containing protein</fullName>
    </recommendedName>
</protein>
<feature type="compositionally biased region" description="Pro residues" evidence="3">
    <location>
        <begin position="460"/>
        <end position="471"/>
    </location>
</feature>
<accession>A0ABR3PYM6</accession>
<keyword evidence="1" id="KW-0863">Zinc-finger</keyword>
<keyword evidence="2" id="KW-0175">Coiled coil</keyword>
<feature type="compositionally biased region" description="Basic and acidic residues" evidence="3">
    <location>
        <begin position="433"/>
        <end position="458"/>
    </location>
</feature>